<name>K4RFZ1_STRDJ</name>
<dbReference type="KEGG" id="sdv:BN159_7675"/>
<keyword evidence="3" id="KW-1185">Reference proteome</keyword>
<dbReference type="AlphaFoldDB" id="K4RFZ1"/>
<evidence type="ECO:0008006" key="4">
    <source>
        <dbReference type="Google" id="ProtNLM"/>
    </source>
</evidence>
<protein>
    <recommendedName>
        <fullName evidence="4">DUF4913 domain-containing protein</fullName>
    </recommendedName>
</protein>
<dbReference type="InterPro" id="IPR032584">
    <property type="entry name" value="DUF4913"/>
</dbReference>
<accession>K4RFZ1</accession>
<evidence type="ECO:0000313" key="2">
    <source>
        <dbReference type="EMBL" id="CCK32054.1"/>
    </source>
</evidence>
<dbReference type="Pfam" id="PF16259">
    <property type="entry name" value="DUF4913"/>
    <property type="match status" value="1"/>
</dbReference>
<gene>
    <name evidence="2" type="ORF">BN159_7675</name>
</gene>
<sequence length="233" mass="25389">MPESINPPDNAEKDPVQISDPPLPSEGEELEPVRLPEADLARVEANVAMLLDRSAEHGRQIDSLAAAPPPPDSPFAAYGLPGFAGLPPTPSPPEPRPILELEDEEYEDELDALSDWVDDFLLRVYGAEVTTAAPWCEQWQEHPDVVAWLHALWLAYQQHKDAEAGLSGLFVWHRDFLTHAMATVRAPGGPLSACMTDPDRPAHRLLPGPRPSIRTASATEEHEETGELGQAGG</sequence>
<dbReference type="STRING" id="1214101.BN159_7675"/>
<reference evidence="2 3" key="1">
    <citation type="journal article" date="2012" name="J. Bacteriol.">
        <title>Genome sequence of the bacterium Streptomyces davawensis JCM 4913 and heterologous production of the unique antibiotic roseoflavin.</title>
        <authorList>
            <person name="Jankowitsch F."/>
            <person name="Schwarz J."/>
            <person name="Ruckert C."/>
            <person name="Gust B."/>
            <person name="Szczepanowski R."/>
            <person name="Blom J."/>
            <person name="Pelzer S."/>
            <person name="Kalinowski J."/>
            <person name="Mack M."/>
        </authorList>
    </citation>
    <scope>NUCLEOTIDE SEQUENCE [LARGE SCALE GENOMIC DNA]</scope>
    <source>
        <strain evidence="3">DSM 101723 / JCM 4913 / KCC S-0913 / 768</strain>
    </source>
</reference>
<feature type="region of interest" description="Disordered" evidence="1">
    <location>
        <begin position="1"/>
        <end position="36"/>
    </location>
</feature>
<evidence type="ECO:0000256" key="1">
    <source>
        <dbReference type="SAM" id="MobiDB-lite"/>
    </source>
</evidence>
<feature type="region of interest" description="Disordered" evidence="1">
    <location>
        <begin position="197"/>
        <end position="233"/>
    </location>
</feature>
<feature type="region of interest" description="Disordered" evidence="1">
    <location>
        <begin position="61"/>
        <end position="98"/>
    </location>
</feature>
<dbReference type="HOGENOM" id="CLU_103362_0_0_11"/>
<proteinExistence type="predicted"/>
<dbReference type="EMBL" id="HE971709">
    <property type="protein sequence ID" value="CCK32054.1"/>
    <property type="molecule type" value="Genomic_DNA"/>
</dbReference>
<dbReference type="Proteomes" id="UP000008043">
    <property type="component" value="Chromosome"/>
</dbReference>
<evidence type="ECO:0000313" key="3">
    <source>
        <dbReference type="Proteomes" id="UP000008043"/>
    </source>
</evidence>
<dbReference type="eggNOG" id="ENOG50340F3">
    <property type="taxonomic scope" value="Bacteria"/>
</dbReference>
<organism evidence="2 3">
    <name type="scientific">Streptomyces davaonensis (strain DSM 101723 / JCM 4913 / KCC S-0913 / 768)</name>
    <dbReference type="NCBI Taxonomy" id="1214101"/>
    <lineage>
        <taxon>Bacteria</taxon>
        <taxon>Bacillati</taxon>
        <taxon>Actinomycetota</taxon>
        <taxon>Actinomycetes</taxon>
        <taxon>Kitasatosporales</taxon>
        <taxon>Streptomycetaceae</taxon>
        <taxon>Streptomyces</taxon>
    </lineage>
</organism>
<dbReference type="PATRIC" id="fig|1214101.3.peg.7773"/>
<feature type="compositionally biased region" description="Pro residues" evidence="1">
    <location>
        <begin position="87"/>
        <end position="96"/>
    </location>
</feature>